<evidence type="ECO:0000313" key="5">
    <source>
        <dbReference type="Proteomes" id="UP000606974"/>
    </source>
</evidence>
<keyword evidence="1" id="KW-0677">Repeat</keyword>
<keyword evidence="5" id="KW-1185">Reference proteome</keyword>
<evidence type="ECO:0000256" key="1">
    <source>
        <dbReference type="ARBA" id="ARBA00022737"/>
    </source>
</evidence>
<comment type="caution">
    <text evidence="4">The sequence shown here is derived from an EMBL/GenBank/DDBJ whole genome shotgun (WGS) entry which is preliminary data.</text>
</comment>
<dbReference type="PROSITE" id="PS50297">
    <property type="entry name" value="ANK_REP_REGION"/>
    <property type="match status" value="3"/>
</dbReference>
<dbReference type="EMBL" id="JAACFV010000061">
    <property type="protein sequence ID" value="KAF7507942.1"/>
    <property type="molecule type" value="Genomic_DNA"/>
</dbReference>
<evidence type="ECO:0008006" key="6">
    <source>
        <dbReference type="Google" id="ProtNLM"/>
    </source>
</evidence>
<evidence type="ECO:0000256" key="3">
    <source>
        <dbReference type="PROSITE-ProRule" id="PRU00023"/>
    </source>
</evidence>
<dbReference type="Pfam" id="PF00023">
    <property type="entry name" value="Ank"/>
    <property type="match status" value="1"/>
</dbReference>
<dbReference type="SUPFAM" id="SSF48403">
    <property type="entry name" value="Ankyrin repeat"/>
    <property type="match status" value="1"/>
</dbReference>
<dbReference type="Pfam" id="PF12796">
    <property type="entry name" value="Ank_2"/>
    <property type="match status" value="1"/>
</dbReference>
<gene>
    <name evidence="4" type="ORF">GJ744_009976</name>
</gene>
<dbReference type="PANTHER" id="PTHR24198:SF165">
    <property type="entry name" value="ANKYRIN REPEAT-CONTAINING PROTEIN-RELATED"/>
    <property type="match status" value="1"/>
</dbReference>
<evidence type="ECO:0000313" key="4">
    <source>
        <dbReference type="EMBL" id="KAF7507942.1"/>
    </source>
</evidence>
<feature type="repeat" description="ANK" evidence="3">
    <location>
        <begin position="50"/>
        <end position="82"/>
    </location>
</feature>
<dbReference type="Proteomes" id="UP000606974">
    <property type="component" value="Unassembled WGS sequence"/>
</dbReference>
<dbReference type="InterPro" id="IPR036770">
    <property type="entry name" value="Ankyrin_rpt-contain_sf"/>
</dbReference>
<dbReference type="Gene3D" id="1.25.40.20">
    <property type="entry name" value="Ankyrin repeat-containing domain"/>
    <property type="match status" value="1"/>
</dbReference>
<evidence type="ECO:0000256" key="2">
    <source>
        <dbReference type="ARBA" id="ARBA00023043"/>
    </source>
</evidence>
<protein>
    <recommendedName>
        <fullName evidence="6">Ankyrin repeat protein</fullName>
    </recommendedName>
</protein>
<keyword evidence="2 3" id="KW-0040">ANK repeat</keyword>
<dbReference type="AlphaFoldDB" id="A0A8H7E3E9"/>
<reference evidence="4" key="1">
    <citation type="submission" date="2020-02" db="EMBL/GenBank/DDBJ databases">
        <authorList>
            <person name="Palmer J.M."/>
        </authorList>
    </citation>
    <scope>NUCLEOTIDE SEQUENCE</scope>
    <source>
        <strain evidence="4">EPUS1.4</strain>
        <tissue evidence="4">Thallus</tissue>
    </source>
</reference>
<dbReference type="InterPro" id="IPR002110">
    <property type="entry name" value="Ankyrin_rpt"/>
</dbReference>
<feature type="repeat" description="ANK" evidence="3">
    <location>
        <begin position="83"/>
        <end position="112"/>
    </location>
</feature>
<organism evidence="4 5">
    <name type="scientific">Endocarpon pusillum</name>
    <dbReference type="NCBI Taxonomy" id="364733"/>
    <lineage>
        <taxon>Eukaryota</taxon>
        <taxon>Fungi</taxon>
        <taxon>Dikarya</taxon>
        <taxon>Ascomycota</taxon>
        <taxon>Pezizomycotina</taxon>
        <taxon>Eurotiomycetes</taxon>
        <taxon>Chaetothyriomycetidae</taxon>
        <taxon>Verrucariales</taxon>
        <taxon>Verrucariaceae</taxon>
        <taxon>Endocarpon</taxon>
    </lineage>
</organism>
<accession>A0A8H7E3E9</accession>
<proteinExistence type="predicted"/>
<name>A0A8H7E3E9_9EURO</name>
<dbReference type="PANTHER" id="PTHR24198">
    <property type="entry name" value="ANKYRIN REPEAT AND PROTEIN KINASE DOMAIN-CONTAINING PROTEIN"/>
    <property type="match status" value="1"/>
</dbReference>
<sequence>MPHSSKKKHSTILEPTPLFAAAKRGHDLVVYILLEQGADVNDGGYHNSGSAWSPLCTAAKHGHESIVKILLAHGANVGAADHTGWTAIAAASKAGHVSIVKLLLRESVNPSS</sequence>
<feature type="repeat" description="ANK" evidence="3">
    <location>
        <begin position="13"/>
        <end position="41"/>
    </location>
</feature>
<dbReference type="SMART" id="SM00248">
    <property type="entry name" value="ANK"/>
    <property type="match status" value="3"/>
</dbReference>
<dbReference type="OrthoDB" id="366390at2759"/>
<dbReference type="PROSITE" id="PS50088">
    <property type="entry name" value="ANK_REPEAT"/>
    <property type="match status" value="3"/>
</dbReference>